<dbReference type="OrthoDB" id="3208495at2759"/>
<dbReference type="GeneID" id="38784752"/>
<dbReference type="AlphaFoldDB" id="A0A401H084"/>
<dbReference type="Proteomes" id="UP000287166">
    <property type="component" value="Unassembled WGS sequence"/>
</dbReference>
<dbReference type="InParanoid" id="A0A401H084"/>
<comment type="caution">
    <text evidence="1">The sequence shown here is derived from an EMBL/GenBank/DDBJ whole genome shotgun (WGS) entry which is preliminary data.</text>
</comment>
<evidence type="ECO:0000313" key="2">
    <source>
        <dbReference type="Proteomes" id="UP000287166"/>
    </source>
</evidence>
<evidence type="ECO:0000313" key="1">
    <source>
        <dbReference type="EMBL" id="GBE87835.1"/>
    </source>
</evidence>
<dbReference type="EMBL" id="BFAD01000012">
    <property type="protein sequence ID" value="GBE87835.1"/>
    <property type="molecule type" value="Genomic_DNA"/>
</dbReference>
<dbReference type="STRING" id="139825.A0A401H084"/>
<protein>
    <submittedName>
        <fullName evidence="1">Uncharacterized protein</fullName>
    </submittedName>
</protein>
<sequence length="305" mass="35653">MLKKARRWIFEKGWALTSKKYEILNAKSFTPSHSAFSTRLAKFGFNFFSMFVPDLMHEFELSVWKVIFTHLLRILYAAGGDKIQEFNRRFRMVPTFGCDIIQRFSRNISGMKKLAARDFEDMLQCIIPIIKGLLPKNHDKIVADMLFELVNWHAHAKLHIHMDWTLKIFEKATVSLSAAVCQFRRTTCNAFVTRELPKEEAARGHRTAAMAMKGAKVKGKGKAGQKIKKLNMETYKYHSLGDYPRTIQIYGTTDNYTTQVGKLEHRRVKRFYARTNKIKFAFQIARHQQHEAIIQSIKRREEESR</sequence>
<gene>
    <name evidence="1" type="ORF">SCP_1200600</name>
</gene>
<name>A0A401H084_9APHY</name>
<dbReference type="RefSeq" id="XP_027618748.1">
    <property type="nucleotide sequence ID" value="XM_027762947.1"/>
</dbReference>
<accession>A0A401H084</accession>
<keyword evidence="2" id="KW-1185">Reference proteome</keyword>
<proteinExistence type="predicted"/>
<organism evidence="1 2">
    <name type="scientific">Sparassis crispa</name>
    <dbReference type="NCBI Taxonomy" id="139825"/>
    <lineage>
        <taxon>Eukaryota</taxon>
        <taxon>Fungi</taxon>
        <taxon>Dikarya</taxon>
        <taxon>Basidiomycota</taxon>
        <taxon>Agaricomycotina</taxon>
        <taxon>Agaricomycetes</taxon>
        <taxon>Polyporales</taxon>
        <taxon>Sparassidaceae</taxon>
        <taxon>Sparassis</taxon>
    </lineage>
</organism>
<reference evidence="1 2" key="1">
    <citation type="journal article" date="2018" name="Sci. Rep.">
        <title>Genome sequence of the cauliflower mushroom Sparassis crispa (Hanabiratake) and its association with beneficial usage.</title>
        <authorList>
            <person name="Kiyama R."/>
            <person name="Furutani Y."/>
            <person name="Kawaguchi K."/>
            <person name="Nakanishi T."/>
        </authorList>
    </citation>
    <scope>NUCLEOTIDE SEQUENCE [LARGE SCALE GENOMIC DNA]</scope>
</reference>